<keyword evidence="5 9" id="KW-0812">Transmembrane</keyword>
<evidence type="ECO:0000256" key="5">
    <source>
        <dbReference type="ARBA" id="ARBA00022692"/>
    </source>
</evidence>
<dbReference type="RefSeq" id="WP_179269478.1">
    <property type="nucleotide sequence ID" value="NZ_CP058579.1"/>
</dbReference>
<comment type="similarity">
    <text evidence="2">Belongs to the TrkH potassium transport family.</text>
</comment>
<evidence type="ECO:0000256" key="2">
    <source>
        <dbReference type="ARBA" id="ARBA00009137"/>
    </source>
</evidence>
<evidence type="ECO:0000256" key="7">
    <source>
        <dbReference type="ARBA" id="ARBA00023065"/>
    </source>
</evidence>
<evidence type="ECO:0000256" key="6">
    <source>
        <dbReference type="ARBA" id="ARBA00022989"/>
    </source>
</evidence>
<dbReference type="GO" id="GO:0008324">
    <property type="term" value="F:monoatomic cation transmembrane transporter activity"/>
    <property type="evidence" value="ECO:0007669"/>
    <property type="project" value="InterPro"/>
</dbReference>
<dbReference type="AlphaFoldDB" id="A0A7D5LBK4"/>
<dbReference type="GO" id="GO:0030001">
    <property type="term" value="P:metal ion transport"/>
    <property type="evidence" value="ECO:0007669"/>
    <property type="project" value="UniProtKB-ARBA"/>
</dbReference>
<evidence type="ECO:0000256" key="4">
    <source>
        <dbReference type="ARBA" id="ARBA00022475"/>
    </source>
</evidence>
<feature type="transmembrane region" description="Helical" evidence="9">
    <location>
        <begin position="484"/>
        <end position="507"/>
    </location>
</feature>
<dbReference type="Pfam" id="PF02386">
    <property type="entry name" value="TrkH"/>
    <property type="match status" value="1"/>
</dbReference>
<sequence>MSRRAWAVTVRYRASLSLVGTVLRYLSIPLLVPLLVSLYYAESVVPFVVAVLLTAGLGTALERLDPDPDLGAREGLLMVAFTWFAVAVVGSVPYLVEAHGVPGLMAPIHPDSTLGNPANALFEAMSGFTTTGATVLGDISFDSHTRGVMLWRQLTQWLGGMGIVVLAVAILPELSVGGAQLMDAEAPGPGIEKFTPRIARTARILWAAYMGFTAIEIGLLYGLHVVGPPLGMPGLAPNMDLYNAVAHGLTTMPTGGFSPEARSIEAFSAAVQWVVIPFMVVAGTNFALFWHALAGDRTRLFEDQEWRAFLGVLGVLGAIVSAVLFTGSGFVETAPSGGTFETAYLTDVAAAVGASVEPSIRHALFQVVSIVTTTGYANTDFNAWSPVLKYALLFGMFVGGSAGSTGGGVKVVRWYIVLKTVRRELFTTSHPAAVRPVRLNGRPLDEDGIRGVFAFTALYLVLFFLGTLVLFLDAARVGQGLSVLATMSAVAATLGNVGPGFGAVGPMGSYLGFSAPAKLLMVVLMWIGRLEIIPVLACLTPEFWRR</sequence>
<proteinExistence type="inferred from homology"/>
<keyword evidence="8 9" id="KW-0472">Membrane</keyword>
<evidence type="ECO:0000256" key="1">
    <source>
        <dbReference type="ARBA" id="ARBA00004651"/>
    </source>
</evidence>
<evidence type="ECO:0000313" key="10">
    <source>
        <dbReference type="EMBL" id="QLG62893.1"/>
    </source>
</evidence>
<dbReference type="PANTHER" id="PTHR32024">
    <property type="entry name" value="TRK SYSTEM POTASSIUM UPTAKE PROTEIN TRKG-RELATED"/>
    <property type="match status" value="1"/>
</dbReference>
<feature type="transmembrane region" description="Helical" evidence="9">
    <location>
        <begin position="452"/>
        <end position="472"/>
    </location>
</feature>
<dbReference type="OrthoDB" id="111943at2157"/>
<gene>
    <name evidence="10" type="ORF">HUG12_14605</name>
</gene>
<dbReference type="EMBL" id="CP058579">
    <property type="protein sequence ID" value="QLG62893.1"/>
    <property type="molecule type" value="Genomic_DNA"/>
</dbReference>
<organism evidence="10 11">
    <name type="scientific">Halorarum salinum</name>
    <dbReference type="NCBI Taxonomy" id="2743089"/>
    <lineage>
        <taxon>Archaea</taxon>
        <taxon>Methanobacteriati</taxon>
        <taxon>Methanobacteriota</taxon>
        <taxon>Stenosarchaea group</taxon>
        <taxon>Halobacteria</taxon>
        <taxon>Halobacteriales</taxon>
        <taxon>Haloferacaceae</taxon>
        <taxon>Halorarum</taxon>
    </lineage>
</organism>
<name>A0A7D5LBK4_9EURY</name>
<evidence type="ECO:0000256" key="3">
    <source>
        <dbReference type="ARBA" id="ARBA00022448"/>
    </source>
</evidence>
<feature type="transmembrane region" description="Helical" evidence="9">
    <location>
        <begin position="47"/>
        <end position="64"/>
    </location>
</feature>
<keyword evidence="7" id="KW-0406">Ion transport</keyword>
<feature type="transmembrane region" description="Helical" evidence="9">
    <location>
        <begin position="204"/>
        <end position="223"/>
    </location>
</feature>
<feature type="transmembrane region" description="Helical" evidence="9">
    <location>
        <begin position="21"/>
        <end position="41"/>
    </location>
</feature>
<evidence type="ECO:0000256" key="9">
    <source>
        <dbReference type="SAM" id="Phobius"/>
    </source>
</evidence>
<keyword evidence="3" id="KW-0813">Transport</keyword>
<keyword evidence="11" id="KW-1185">Reference proteome</keyword>
<dbReference type="GeneID" id="56038714"/>
<dbReference type="InterPro" id="IPR003445">
    <property type="entry name" value="Cat_transpt"/>
</dbReference>
<feature type="transmembrane region" description="Helical" evidence="9">
    <location>
        <begin position="270"/>
        <end position="294"/>
    </location>
</feature>
<dbReference type="Proteomes" id="UP000509626">
    <property type="component" value="Chromosome"/>
</dbReference>
<keyword evidence="4" id="KW-1003">Cell membrane</keyword>
<feature type="transmembrane region" description="Helical" evidence="9">
    <location>
        <begin position="76"/>
        <end position="96"/>
    </location>
</feature>
<evidence type="ECO:0000313" key="11">
    <source>
        <dbReference type="Proteomes" id="UP000509626"/>
    </source>
</evidence>
<dbReference type="PANTHER" id="PTHR32024:SF2">
    <property type="entry name" value="TRK SYSTEM POTASSIUM UPTAKE PROTEIN TRKG-RELATED"/>
    <property type="match status" value="1"/>
</dbReference>
<protein>
    <submittedName>
        <fullName evidence="10">TrkH family potassium uptake protein</fullName>
    </submittedName>
</protein>
<keyword evidence="6 9" id="KW-1133">Transmembrane helix</keyword>
<dbReference type="KEGG" id="halu:HUG12_14605"/>
<feature type="transmembrane region" description="Helical" evidence="9">
    <location>
        <begin position="154"/>
        <end position="172"/>
    </location>
</feature>
<accession>A0A7D5LBK4</accession>
<feature type="transmembrane region" description="Helical" evidence="9">
    <location>
        <begin position="519"/>
        <end position="539"/>
    </location>
</feature>
<comment type="subcellular location">
    <subcellularLocation>
        <location evidence="1">Cell membrane</location>
        <topology evidence="1">Multi-pass membrane protein</topology>
    </subcellularLocation>
</comment>
<reference evidence="10 11" key="1">
    <citation type="submission" date="2020-06" db="EMBL/GenBank/DDBJ databases">
        <title>NJ-3-1, isolated from saline soil.</title>
        <authorList>
            <person name="Cui H.L."/>
            <person name="Shi X."/>
        </authorList>
    </citation>
    <scope>NUCLEOTIDE SEQUENCE [LARGE SCALE GENOMIC DNA]</scope>
    <source>
        <strain evidence="10 11">NJ-3-1</strain>
    </source>
</reference>
<evidence type="ECO:0000256" key="8">
    <source>
        <dbReference type="ARBA" id="ARBA00023136"/>
    </source>
</evidence>
<dbReference type="GO" id="GO:0005886">
    <property type="term" value="C:plasma membrane"/>
    <property type="evidence" value="ECO:0007669"/>
    <property type="project" value="UniProtKB-SubCell"/>
</dbReference>
<feature type="transmembrane region" description="Helical" evidence="9">
    <location>
        <begin position="306"/>
        <end position="325"/>
    </location>
</feature>